<gene>
    <name evidence="6" type="ORF">JE024_35455</name>
</gene>
<reference evidence="6 7" key="1">
    <citation type="journal article" date="2016" name="Arch. Microbiol.">
        <title>Streptomyces zhihengii sp. nov., isolated from rhizospheric soil of Psammosilene tunicoides.</title>
        <authorList>
            <person name="Huang M.J."/>
            <person name="Fei J.J."/>
            <person name="Salam N."/>
            <person name="Kim C.J."/>
            <person name="Hozzein W.N."/>
            <person name="Xiao M."/>
            <person name="Huang H.Q."/>
            <person name="Li W.J."/>
        </authorList>
    </citation>
    <scope>NUCLEOTIDE SEQUENCE [LARGE SCALE GENOMIC DNA]</scope>
    <source>
        <strain evidence="6 7">YIM T102</strain>
    </source>
</reference>
<dbReference type="SMART" id="SM00342">
    <property type="entry name" value="HTH_ARAC"/>
    <property type="match status" value="1"/>
</dbReference>
<evidence type="ECO:0000256" key="4">
    <source>
        <dbReference type="SAM" id="MobiDB-lite"/>
    </source>
</evidence>
<name>A0ABS2V223_9ACTN</name>
<dbReference type="InterPro" id="IPR009057">
    <property type="entry name" value="Homeodomain-like_sf"/>
</dbReference>
<evidence type="ECO:0000256" key="3">
    <source>
        <dbReference type="ARBA" id="ARBA00023163"/>
    </source>
</evidence>
<dbReference type="PROSITE" id="PS01124">
    <property type="entry name" value="HTH_ARAC_FAMILY_2"/>
    <property type="match status" value="1"/>
</dbReference>
<dbReference type="RefSeq" id="WP_205377952.1">
    <property type="nucleotide sequence ID" value="NZ_JAFEJA010000002.1"/>
</dbReference>
<dbReference type="Pfam" id="PF12833">
    <property type="entry name" value="HTH_18"/>
    <property type="match status" value="1"/>
</dbReference>
<evidence type="ECO:0000313" key="7">
    <source>
        <dbReference type="Proteomes" id="UP000664109"/>
    </source>
</evidence>
<evidence type="ECO:0000256" key="2">
    <source>
        <dbReference type="ARBA" id="ARBA00023125"/>
    </source>
</evidence>
<protein>
    <submittedName>
        <fullName evidence="6">Helix-turn-helix transcriptional regulator</fullName>
    </submittedName>
</protein>
<keyword evidence="7" id="KW-1185">Reference proteome</keyword>
<dbReference type="Proteomes" id="UP000664109">
    <property type="component" value="Unassembled WGS sequence"/>
</dbReference>
<dbReference type="PANTHER" id="PTHR46796:SF12">
    <property type="entry name" value="HTH-TYPE DNA-BINDING TRANSCRIPTIONAL ACTIVATOR EUTR"/>
    <property type="match status" value="1"/>
</dbReference>
<keyword evidence="3" id="KW-0804">Transcription</keyword>
<feature type="region of interest" description="Disordered" evidence="4">
    <location>
        <begin position="326"/>
        <end position="352"/>
    </location>
</feature>
<evidence type="ECO:0000259" key="5">
    <source>
        <dbReference type="PROSITE" id="PS01124"/>
    </source>
</evidence>
<sequence length="352" mass="37308">MTATDSAQKGGPLRVRAVGEQAVVESLHTLYGLTSRLTLDGVGAAPVLEASRWEAAGLYVDEMSMPCRFSFEVDEFPMFAVTYLESGRIETRSGGLGVNAGPGQAWAPCDPGAGYQGRLDTMDARTVSLPVDRLRAAAGYPPDDETPLHLHALMPLTAVLHERWGAMVRYADEVVSGGRVAPLVADTVARLVAVTALDVFPSSFAPPGPGGRGPGAVGPAAVRRAVDHIHDHAARALTLADLAQAAGVTGRALQYGFARHLNTSPMAYLRRVRLERAHAELAVAEHGDGTTVAAVAARWGWTNPSHFTAAYRRAYVTAPSRTLHDDALPLSTMRTPGTGRAPVSKGPRGERR</sequence>
<dbReference type="PANTHER" id="PTHR46796">
    <property type="entry name" value="HTH-TYPE TRANSCRIPTIONAL ACTIVATOR RHAS-RELATED"/>
    <property type="match status" value="1"/>
</dbReference>
<dbReference type="InterPro" id="IPR050204">
    <property type="entry name" value="AraC_XylS_family_regulators"/>
</dbReference>
<dbReference type="EMBL" id="JAFEJA010000002">
    <property type="protein sequence ID" value="MBM9623885.1"/>
    <property type="molecule type" value="Genomic_DNA"/>
</dbReference>
<evidence type="ECO:0000313" key="6">
    <source>
        <dbReference type="EMBL" id="MBM9623885.1"/>
    </source>
</evidence>
<dbReference type="SUPFAM" id="SSF46689">
    <property type="entry name" value="Homeodomain-like"/>
    <property type="match status" value="2"/>
</dbReference>
<dbReference type="Gene3D" id="1.10.10.60">
    <property type="entry name" value="Homeodomain-like"/>
    <property type="match status" value="1"/>
</dbReference>
<accession>A0ABS2V223</accession>
<keyword evidence="2" id="KW-0238">DNA-binding</keyword>
<proteinExistence type="predicted"/>
<dbReference type="InterPro" id="IPR018060">
    <property type="entry name" value="HTH_AraC"/>
</dbReference>
<feature type="domain" description="HTH araC/xylS-type" evidence="5">
    <location>
        <begin position="223"/>
        <end position="325"/>
    </location>
</feature>
<keyword evidence="1" id="KW-0805">Transcription regulation</keyword>
<organism evidence="6 7">
    <name type="scientific">Streptomyces zhihengii</name>
    <dbReference type="NCBI Taxonomy" id="1818004"/>
    <lineage>
        <taxon>Bacteria</taxon>
        <taxon>Bacillati</taxon>
        <taxon>Actinomycetota</taxon>
        <taxon>Actinomycetes</taxon>
        <taxon>Kitasatosporales</taxon>
        <taxon>Streptomycetaceae</taxon>
        <taxon>Streptomyces</taxon>
    </lineage>
</organism>
<comment type="caution">
    <text evidence="6">The sequence shown here is derived from an EMBL/GenBank/DDBJ whole genome shotgun (WGS) entry which is preliminary data.</text>
</comment>
<evidence type="ECO:0000256" key="1">
    <source>
        <dbReference type="ARBA" id="ARBA00023015"/>
    </source>
</evidence>